<feature type="region of interest" description="Disordered" evidence="1">
    <location>
        <begin position="1"/>
        <end position="27"/>
    </location>
</feature>
<dbReference type="RefSeq" id="WP_218848725.1">
    <property type="nucleotide sequence ID" value="NZ_JACCAC010000001.1"/>
</dbReference>
<dbReference type="Proteomes" id="UP000544110">
    <property type="component" value="Unassembled WGS sequence"/>
</dbReference>
<keyword evidence="2" id="KW-1133">Transmembrane helix</keyword>
<evidence type="ECO:0000313" key="4">
    <source>
        <dbReference type="Proteomes" id="UP000544110"/>
    </source>
</evidence>
<gene>
    <name evidence="3" type="ORF">BJ989_000904</name>
</gene>
<keyword evidence="2" id="KW-0472">Membrane</keyword>
<dbReference type="EMBL" id="JACCAC010000001">
    <property type="protein sequence ID" value="NYG54600.1"/>
    <property type="molecule type" value="Genomic_DNA"/>
</dbReference>
<evidence type="ECO:0000313" key="3">
    <source>
        <dbReference type="EMBL" id="NYG54600.1"/>
    </source>
</evidence>
<organism evidence="3 4">
    <name type="scientific">Nocardioides perillae</name>
    <dbReference type="NCBI Taxonomy" id="1119534"/>
    <lineage>
        <taxon>Bacteria</taxon>
        <taxon>Bacillati</taxon>
        <taxon>Actinomycetota</taxon>
        <taxon>Actinomycetes</taxon>
        <taxon>Propionibacteriales</taxon>
        <taxon>Nocardioidaceae</taxon>
        <taxon>Nocardioides</taxon>
    </lineage>
</organism>
<proteinExistence type="predicted"/>
<reference evidence="3 4" key="1">
    <citation type="submission" date="2020-07" db="EMBL/GenBank/DDBJ databases">
        <title>Sequencing the genomes of 1000 actinobacteria strains.</title>
        <authorList>
            <person name="Klenk H.-P."/>
        </authorList>
    </citation>
    <scope>NUCLEOTIDE SEQUENCE [LARGE SCALE GENOMIC DNA]</scope>
    <source>
        <strain evidence="3 4">DSM 24552</strain>
    </source>
</reference>
<accession>A0A7Y9UV00</accession>
<comment type="caution">
    <text evidence="3">The sequence shown here is derived from an EMBL/GenBank/DDBJ whole genome shotgun (WGS) entry which is preliminary data.</text>
</comment>
<name>A0A7Y9UV00_9ACTN</name>
<feature type="transmembrane region" description="Helical" evidence="2">
    <location>
        <begin position="61"/>
        <end position="79"/>
    </location>
</feature>
<protein>
    <submittedName>
        <fullName evidence="3">Uncharacterized protein</fullName>
    </submittedName>
</protein>
<feature type="transmembrane region" description="Helical" evidence="2">
    <location>
        <begin position="31"/>
        <end position="49"/>
    </location>
</feature>
<evidence type="ECO:0000256" key="2">
    <source>
        <dbReference type="SAM" id="Phobius"/>
    </source>
</evidence>
<sequence length="150" mass="15160">MATAGTRPTPPRAGSTRRTARPRRRAEPGRNALLGASVMVVVGSFMTWFDTGVGAVAGSRGPGLWTFYAAVLGLAGALVPFRRAAAVQGAVLAVVAVALPVWQVARLLSLVGTTGWFPGPGLVLVLGGGVLAGSAAWRLWRGASAAADAG</sequence>
<feature type="transmembrane region" description="Helical" evidence="2">
    <location>
        <begin position="117"/>
        <end position="137"/>
    </location>
</feature>
<keyword evidence="2" id="KW-0812">Transmembrane</keyword>
<dbReference type="AlphaFoldDB" id="A0A7Y9UV00"/>
<evidence type="ECO:0000256" key="1">
    <source>
        <dbReference type="SAM" id="MobiDB-lite"/>
    </source>
</evidence>
<keyword evidence="4" id="KW-1185">Reference proteome</keyword>
<feature type="transmembrane region" description="Helical" evidence="2">
    <location>
        <begin position="86"/>
        <end position="105"/>
    </location>
</feature>